<sequence length="204" mass="22722">MGNFVNQKLEFPSLFPPLLCNQTEVYGRYFSFMQGCVYLILIYLQGFIPKKMVNPWKTYIKLSAVLVGSHGLTKGSLAFLNYPALIMFKSTKFLPVIIMGAFIPGLRRKYLIHECISTLLLVIGLILFTLADAHTSPNFSIFGVVMILATGLLLIAMGIILKMLPKNKLLGSNATAKHRKQFVKADNSLPTNGGVVEEERRPLV</sequence>
<evidence type="ECO:0000256" key="4">
    <source>
        <dbReference type="ARBA" id="ARBA00022449"/>
    </source>
</evidence>
<dbReference type="PANTHER" id="PTHR10778:SF55">
    <property type="entry name" value="UDP-GALACTOSE TRANSPORTER"/>
    <property type="match status" value="1"/>
</dbReference>
<comment type="caution">
    <text evidence="9">The sequence shown here is derived from an EMBL/GenBank/DDBJ whole genome shotgun (WGS) entry which is preliminary data.</text>
</comment>
<evidence type="ECO:0000313" key="10">
    <source>
        <dbReference type="Proteomes" id="UP001459277"/>
    </source>
</evidence>
<evidence type="ECO:0000256" key="3">
    <source>
        <dbReference type="ARBA" id="ARBA00022448"/>
    </source>
</evidence>
<protein>
    <submittedName>
        <fullName evidence="9">Uncharacterized protein</fullName>
    </submittedName>
</protein>
<dbReference type="GO" id="GO:0005789">
    <property type="term" value="C:endoplasmic reticulum membrane"/>
    <property type="evidence" value="ECO:0007669"/>
    <property type="project" value="TreeGrafter"/>
</dbReference>
<dbReference type="GO" id="GO:0046964">
    <property type="term" value="F:3'-phosphoadenosine 5'-phosphosulfate transmembrane transporter activity"/>
    <property type="evidence" value="ECO:0007669"/>
    <property type="project" value="TreeGrafter"/>
</dbReference>
<keyword evidence="4" id="KW-0050">Antiport</keyword>
<feature type="transmembrane region" description="Helical" evidence="8">
    <location>
        <begin position="86"/>
        <end position="103"/>
    </location>
</feature>
<evidence type="ECO:0000313" key="9">
    <source>
        <dbReference type="EMBL" id="KAK9985408.1"/>
    </source>
</evidence>
<reference evidence="9 10" key="1">
    <citation type="submission" date="2024-01" db="EMBL/GenBank/DDBJ databases">
        <title>A telomere-to-telomere, gap-free genome of sweet tea (Lithocarpus litseifolius).</title>
        <authorList>
            <person name="Zhou J."/>
        </authorList>
    </citation>
    <scope>NUCLEOTIDE SEQUENCE [LARGE SCALE GENOMIC DNA]</scope>
    <source>
        <strain evidence="9">Zhou-2022a</strain>
        <tissue evidence="9">Leaf</tissue>
    </source>
</reference>
<dbReference type="Proteomes" id="UP001459277">
    <property type="component" value="Unassembled WGS sequence"/>
</dbReference>
<evidence type="ECO:0000256" key="5">
    <source>
        <dbReference type="ARBA" id="ARBA00022692"/>
    </source>
</evidence>
<organism evidence="9 10">
    <name type="scientific">Lithocarpus litseifolius</name>
    <dbReference type="NCBI Taxonomy" id="425828"/>
    <lineage>
        <taxon>Eukaryota</taxon>
        <taxon>Viridiplantae</taxon>
        <taxon>Streptophyta</taxon>
        <taxon>Embryophyta</taxon>
        <taxon>Tracheophyta</taxon>
        <taxon>Spermatophyta</taxon>
        <taxon>Magnoliopsida</taxon>
        <taxon>eudicotyledons</taxon>
        <taxon>Gunneridae</taxon>
        <taxon>Pentapetalae</taxon>
        <taxon>rosids</taxon>
        <taxon>fabids</taxon>
        <taxon>Fagales</taxon>
        <taxon>Fagaceae</taxon>
        <taxon>Lithocarpus</taxon>
    </lineage>
</organism>
<name>A0AAW2BJ20_9ROSI</name>
<comment type="similarity">
    <text evidence="2">Belongs to the nucleotide-sugar transporter family. UDP-galactose:UMP antiporter (TC 2.A.7.11) subfamily.</text>
</comment>
<evidence type="ECO:0000256" key="6">
    <source>
        <dbReference type="ARBA" id="ARBA00022989"/>
    </source>
</evidence>
<feature type="transmembrane region" description="Helical" evidence="8">
    <location>
        <begin position="26"/>
        <end position="47"/>
    </location>
</feature>
<proteinExistence type="inferred from homology"/>
<evidence type="ECO:0000256" key="7">
    <source>
        <dbReference type="ARBA" id="ARBA00023136"/>
    </source>
</evidence>
<dbReference type="AlphaFoldDB" id="A0AAW2BJ20"/>
<dbReference type="Pfam" id="PF08449">
    <property type="entry name" value="UAA"/>
    <property type="match status" value="1"/>
</dbReference>
<evidence type="ECO:0000256" key="8">
    <source>
        <dbReference type="SAM" id="Phobius"/>
    </source>
</evidence>
<evidence type="ECO:0000256" key="2">
    <source>
        <dbReference type="ARBA" id="ARBA00008349"/>
    </source>
</evidence>
<dbReference type="GO" id="GO:0000139">
    <property type="term" value="C:Golgi membrane"/>
    <property type="evidence" value="ECO:0007669"/>
    <property type="project" value="TreeGrafter"/>
</dbReference>
<dbReference type="GO" id="GO:0015297">
    <property type="term" value="F:antiporter activity"/>
    <property type="evidence" value="ECO:0007669"/>
    <property type="project" value="UniProtKB-KW"/>
</dbReference>
<keyword evidence="6 8" id="KW-1133">Transmembrane helix</keyword>
<feature type="transmembrane region" description="Helical" evidence="8">
    <location>
        <begin position="115"/>
        <end position="133"/>
    </location>
</feature>
<evidence type="ECO:0000256" key="1">
    <source>
        <dbReference type="ARBA" id="ARBA00004141"/>
    </source>
</evidence>
<comment type="subcellular location">
    <subcellularLocation>
        <location evidence="1">Membrane</location>
        <topology evidence="1">Multi-pass membrane protein</topology>
    </subcellularLocation>
</comment>
<dbReference type="EMBL" id="JAZDWU010000011">
    <property type="protein sequence ID" value="KAK9985408.1"/>
    <property type="molecule type" value="Genomic_DNA"/>
</dbReference>
<keyword evidence="10" id="KW-1185">Reference proteome</keyword>
<dbReference type="PANTHER" id="PTHR10778">
    <property type="entry name" value="SOLUTE CARRIER FAMILY 35 MEMBER B"/>
    <property type="match status" value="1"/>
</dbReference>
<feature type="transmembrane region" description="Helical" evidence="8">
    <location>
        <begin position="139"/>
        <end position="161"/>
    </location>
</feature>
<gene>
    <name evidence="9" type="ORF">SO802_030359</name>
</gene>
<keyword evidence="7 8" id="KW-0472">Membrane</keyword>
<keyword evidence="5 8" id="KW-0812">Transmembrane</keyword>
<accession>A0AAW2BJ20</accession>
<keyword evidence="3" id="KW-0813">Transport</keyword>
<dbReference type="InterPro" id="IPR013657">
    <property type="entry name" value="SCL35B1-4/HUT1"/>
</dbReference>